<feature type="compositionally biased region" description="Basic and acidic residues" evidence="1">
    <location>
        <begin position="10"/>
        <end position="21"/>
    </location>
</feature>
<evidence type="ECO:0000313" key="2">
    <source>
        <dbReference type="EMBL" id="VDN44425.1"/>
    </source>
</evidence>
<keyword evidence="3" id="KW-1185">Reference proteome</keyword>
<dbReference type="AlphaFoldDB" id="A0A3P7NNA1"/>
<evidence type="ECO:0000313" key="3">
    <source>
        <dbReference type="Proteomes" id="UP000281553"/>
    </source>
</evidence>
<dbReference type="Proteomes" id="UP000281553">
    <property type="component" value="Unassembled WGS sequence"/>
</dbReference>
<protein>
    <submittedName>
        <fullName evidence="2">Uncharacterized protein</fullName>
    </submittedName>
</protein>
<accession>A0A3P7NNA1</accession>
<evidence type="ECO:0000256" key="1">
    <source>
        <dbReference type="SAM" id="MobiDB-lite"/>
    </source>
</evidence>
<dbReference type="EMBL" id="UYRU01111455">
    <property type="protein sequence ID" value="VDN44425.1"/>
    <property type="molecule type" value="Genomic_DNA"/>
</dbReference>
<gene>
    <name evidence="2" type="ORF">DILT_LOCUS19329</name>
</gene>
<name>A0A3P7NNA1_DIBLA</name>
<feature type="region of interest" description="Disordered" evidence="1">
    <location>
        <begin position="1"/>
        <end position="60"/>
    </location>
</feature>
<proteinExistence type="predicted"/>
<reference evidence="2 3" key="1">
    <citation type="submission" date="2018-11" db="EMBL/GenBank/DDBJ databases">
        <authorList>
            <consortium name="Pathogen Informatics"/>
        </authorList>
    </citation>
    <scope>NUCLEOTIDE SEQUENCE [LARGE SCALE GENOMIC DNA]</scope>
</reference>
<dbReference type="OrthoDB" id="10007451at2759"/>
<sequence length="60" mass="6510">MARLGCPSKEVPDPLRPRDSSFRFPTEKPSSNDCGSSVLCGLNPTGPPFPPGEDNNMSYR</sequence>
<organism evidence="2 3">
    <name type="scientific">Dibothriocephalus latus</name>
    <name type="common">Fish tapeworm</name>
    <name type="synonym">Diphyllobothrium latum</name>
    <dbReference type="NCBI Taxonomy" id="60516"/>
    <lineage>
        <taxon>Eukaryota</taxon>
        <taxon>Metazoa</taxon>
        <taxon>Spiralia</taxon>
        <taxon>Lophotrochozoa</taxon>
        <taxon>Platyhelminthes</taxon>
        <taxon>Cestoda</taxon>
        <taxon>Eucestoda</taxon>
        <taxon>Diphyllobothriidea</taxon>
        <taxon>Diphyllobothriidae</taxon>
        <taxon>Dibothriocephalus</taxon>
    </lineage>
</organism>